<evidence type="ECO:0000313" key="2">
    <source>
        <dbReference type="EMBL" id="TMI79402.1"/>
    </source>
</evidence>
<dbReference type="InterPro" id="IPR008274">
    <property type="entry name" value="AldOxase/xan_DH_MoCoBD1"/>
</dbReference>
<protein>
    <submittedName>
        <fullName evidence="2">Xanthine dehydrogenase family protein molybdopterin-binding subunit</fullName>
    </submittedName>
</protein>
<dbReference type="Pfam" id="PF02738">
    <property type="entry name" value="MoCoBD_1"/>
    <property type="match status" value="1"/>
</dbReference>
<dbReference type="InterPro" id="IPR000674">
    <property type="entry name" value="Ald_Oxase/Xan_DH_a/b"/>
</dbReference>
<organism evidence="2 3">
    <name type="scientific">Candidatus Segetimicrobium genomatis</name>
    <dbReference type="NCBI Taxonomy" id="2569760"/>
    <lineage>
        <taxon>Bacteria</taxon>
        <taxon>Bacillati</taxon>
        <taxon>Candidatus Sysuimicrobiota</taxon>
        <taxon>Candidatus Sysuimicrobiia</taxon>
        <taxon>Candidatus Sysuimicrobiales</taxon>
        <taxon>Candidatus Segetimicrobiaceae</taxon>
        <taxon>Candidatus Segetimicrobium</taxon>
    </lineage>
</organism>
<dbReference type="EMBL" id="VBAO01000288">
    <property type="protein sequence ID" value="TMI79402.1"/>
    <property type="molecule type" value="Genomic_DNA"/>
</dbReference>
<dbReference type="SUPFAM" id="SSF56003">
    <property type="entry name" value="Molybdenum cofactor-binding domain"/>
    <property type="match status" value="1"/>
</dbReference>
<dbReference type="PANTHER" id="PTHR11908:SF157">
    <property type="entry name" value="XANTHINE DEHYDROGENASE SUBUNIT D-RELATED"/>
    <property type="match status" value="1"/>
</dbReference>
<name>A0A537J7Q7_9BACT</name>
<proteinExistence type="predicted"/>
<reference evidence="2 3" key="1">
    <citation type="journal article" date="2019" name="Nat. Microbiol.">
        <title>Mediterranean grassland soil C-N compound turnover is dependent on rainfall and depth, and is mediated by genomically divergent microorganisms.</title>
        <authorList>
            <person name="Diamond S."/>
            <person name="Andeer P.F."/>
            <person name="Li Z."/>
            <person name="Crits-Christoph A."/>
            <person name="Burstein D."/>
            <person name="Anantharaman K."/>
            <person name="Lane K.R."/>
            <person name="Thomas B.C."/>
            <person name="Pan C."/>
            <person name="Northen T.R."/>
            <person name="Banfield J.F."/>
        </authorList>
    </citation>
    <scope>NUCLEOTIDE SEQUENCE [LARGE SCALE GENOMIC DNA]</scope>
    <source>
        <strain evidence="2">NP_7</strain>
    </source>
</reference>
<dbReference type="SMART" id="SM01008">
    <property type="entry name" value="Ald_Xan_dh_C"/>
    <property type="match status" value="1"/>
</dbReference>
<dbReference type="InterPro" id="IPR046867">
    <property type="entry name" value="AldOxase/xan_DH_MoCoBD2"/>
</dbReference>
<dbReference type="GO" id="GO:0016491">
    <property type="term" value="F:oxidoreductase activity"/>
    <property type="evidence" value="ECO:0007669"/>
    <property type="project" value="InterPro"/>
</dbReference>
<feature type="domain" description="Aldehyde oxidase/xanthine dehydrogenase a/b hammerhead" evidence="1">
    <location>
        <begin position="14"/>
        <end position="119"/>
    </location>
</feature>
<dbReference type="Gene3D" id="3.90.1170.50">
    <property type="entry name" value="Aldehyde oxidase/xanthine dehydrogenase, a/b hammerhead"/>
    <property type="match status" value="1"/>
</dbReference>
<gene>
    <name evidence="2" type="ORF">E6H04_10630</name>
</gene>
<dbReference type="PANTHER" id="PTHR11908">
    <property type="entry name" value="XANTHINE DEHYDROGENASE"/>
    <property type="match status" value="1"/>
</dbReference>
<dbReference type="InterPro" id="IPR037165">
    <property type="entry name" value="AldOxase/xan_DH_Mopterin-bd_sf"/>
</dbReference>
<dbReference type="Gene3D" id="3.30.365.10">
    <property type="entry name" value="Aldehyde oxidase/xanthine dehydrogenase, molybdopterin binding domain"/>
    <property type="match status" value="5"/>
</dbReference>
<evidence type="ECO:0000259" key="1">
    <source>
        <dbReference type="SMART" id="SM01008"/>
    </source>
</evidence>
<dbReference type="AlphaFoldDB" id="A0A537J7Q7"/>
<dbReference type="Pfam" id="PF20256">
    <property type="entry name" value="MoCoBD_2"/>
    <property type="match status" value="2"/>
</dbReference>
<dbReference type="Proteomes" id="UP000320048">
    <property type="component" value="Unassembled WGS sequence"/>
</dbReference>
<dbReference type="GO" id="GO:0005506">
    <property type="term" value="F:iron ion binding"/>
    <property type="evidence" value="ECO:0007669"/>
    <property type="project" value="InterPro"/>
</dbReference>
<dbReference type="SUPFAM" id="SSF54665">
    <property type="entry name" value="CO dehydrogenase molybdoprotein N-domain-like"/>
    <property type="match status" value="1"/>
</dbReference>
<dbReference type="InterPro" id="IPR016208">
    <property type="entry name" value="Ald_Oxase/xanthine_DH-like"/>
</dbReference>
<dbReference type="Pfam" id="PF01315">
    <property type="entry name" value="Ald_Xan_dh_C"/>
    <property type="match status" value="1"/>
</dbReference>
<sequence>MGMGSRIDAHEKATGRTAYAADIALPGLLHAALVRSPFPHARILSVDAEEARALPGVCCIMTGEDVPDALFGRRVRDVPILARGRARFAGEPVAVAVAETPGQAERAAGCVAVEYEPLPFVADPEEALRPEAPAVHEAPWAFPGAVVTASDPRNLQSRLVLRGGGDVDAALAACPVTVDLTFSTPAVHQGYLEPQACLAAVAPDGSIEVWAANKSPYRLRAQLAAGYGMPEERVIVHPLPVGGDFGGKGAPLHVPLCVEAARRAGRPVRLVLRYPEDLAAANPKHASRIRVRAGADRDGRLRALDVHAVFDGGAYAGFKPVPSVNLHGVESAGSSYRIPSIRLESLIAYTHTVPRGHMRSPGAQQVVFAVESALDDLARGVPVDPIEFRRRNLLRSGEPNPLGEPWREFRGVETLEAAVTAQRPLPRRSGMRRGVGVAVYDRPTRIGRSSLCLEADGETATALVPIPDTGTGAHTVVRDAVSRRLGIAPERVRVRYATTAQLPHDDGVGGSRVTAGMSAAASLAAERLLAQGGTGRVTVTVEPGDAHPVTSCCVQVAQVEVDVETGRVAVDEIITAVDVAAILHPASHLTQIEGGVAMGLGFACLEDLGIEEGQVTAGHMGVYTLPSFRDIPRLPVVLVEGGIGIGPDNVKAIGELSNVPVAAAIANAVADAVGVRMTRLPITAEAVHEALRARERP</sequence>
<accession>A0A537J7Q7</accession>
<dbReference type="InterPro" id="IPR036856">
    <property type="entry name" value="Ald_Oxase/Xan_DH_a/b_sf"/>
</dbReference>
<comment type="caution">
    <text evidence="2">The sequence shown here is derived from an EMBL/GenBank/DDBJ whole genome shotgun (WGS) entry which is preliminary data.</text>
</comment>
<evidence type="ECO:0000313" key="3">
    <source>
        <dbReference type="Proteomes" id="UP000320048"/>
    </source>
</evidence>